<gene>
    <name evidence="1" type="ORF">CFBP5507_07890</name>
</gene>
<evidence type="ECO:0000313" key="2">
    <source>
        <dbReference type="Proteomes" id="UP000298735"/>
    </source>
</evidence>
<evidence type="ECO:0000313" key="1">
    <source>
        <dbReference type="EMBL" id="UYZ08880.1"/>
    </source>
</evidence>
<dbReference type="GO" id="GO:0003677">
    <property type="term" value="F:DNA binding"/>
    <property type="evidence" value="ECO:0007669"/>
    <property type="project" value="InterPro"/>
</dbReference>
<accession>A0A4Z1R171</accession>
<dbReference type="OrthoDB" id="9813793at2"/>
<name>A0A4Z1R171_9HYPH</name>
<dbReference type="RefSeq" id="WP_137411033.1">
    <property type="nucleotide sequence ID" value="NZ_CP109968.1"/>
</dbReference>
<dbReference type="Pfam" id="PF10073">
    <property type="entry name" value="GapR_DNA-bd"/>
    <property type="match status" value="1"/>
</dbReference>
<dbReference type="InterPro" id="IPR046367">
    <property type="entry name" value="GapR-like_DNA-bd"/>
</dbReference>
<dbReference type="EMBL" id="CP109968">
    <property type="protein sequence ID" value="UYZ08880.1"/>
    <property type="molecule type" value="Genomic_DNA"/>
</dbReference>
<dbReference type="KEGG" id="asal:CFBP5507_07890"/>
<reference evidence="1" key="1">
    <citation type="submission" date="2022-10" db="EMBL/GenBank/DDBJ databases">
        <title>Complete genome sequence of Agrobacterium salinitolerans CFBP5507.</title>
        <authorList>
            <person name="Tchabashvili S."/>
            <person name="Yen H.-C."/>
            <person name="Haryono M."/>
            <person name="Lin Y.-C."/>
            <person name="Lai E.-M."/>
            <person name="Kuo C.-H."/>
        </authorList>
    </citation>
    <scope>NUCLEOTIDE SEQUENCE</scope>
    <source>
        <strain evidence="1">CFBP5507</strain>
    </source>
</reference>
<protein>
    <submittedName>
        <fullName evidence="1">DUF2312 domain-containing protein</fullName>
    </submittedName>
</protein>
<dbReference type="NCBIfam" id="NF010247">
    <property type="entry name" value="PRK13694.1"/>
    <property type="match status" value="1"/>
</dbReference>
<dbReference type="AlphaFoldDB" id="A0A4Z1R171"/>
<dbReference type="Proteomes" id="UP000298735">
    <property type="component" value="Chromosome Circular"/>
</dbReference>
<proteinExistence type="predicted"/>
<organism evidence="1 2">
    <name type="scientific">Agrobacterium salinitolerans</name>
    <dbReference type="NCBI Taxonomy" id="1183413"/>
    <lineage>
        <taxon>Bacteria</taxon>
        <taxon>Pseudomonadati</taxon>
        <taxon>Pseudomonadota</taxon>
        <taxon>Alphaproteobacteria</taxon>
        <taxon>Hyphomicrobiales</taxon>
        <taxon>Rhizobiaceae</taxon>
        <taxon>Rhizobium/Agrobacterium group</taxon>
        <taxon>Agrobacterium</taxon>
    </lineage>
</organism>
<sequence>MGHNIETSETVAAAELRQFIERVERLNDEEKAIKDDKADVFGEARSRGYDVKAIKTIIRLRAKDVNQRIEEETILQTYMAALGME</sequence>